<name>A0AAD1XC00_EUPCR</name>
<feature type="coiled-coil region" evidence="1">
    <location>
        <begin position="305"/>
        <end position="337"/>
    </location>
</feature>
<keyword evidence="1" id="KW-0175">Coiled coil</keyword>
<evidence type="ECO:0008006" key="5">
    <source>
        <dbReference type="Google" id="ProtNLM"/>
    </source>
</evidence>
<feature type="compositionally biased region" description="Polar residues" evidence="2">
    <location>
        <begin position="442"/>
        <end position="454"/>
    </location>
</feature>
<keyword evidence="4" id="KW-1185">Reference proteome</keyword>
<dbReference type="EMBL" id="CAMPGE010006541">
    <property type="protein sequence ID" value="CAI2365397.1"/>
    <property type="molecule type" value="Genomic_DNA"/>
</dbReference>
<evidence type="ECO:0000256" key="1">
    <source>
        <dbReference type="SAM" id="Coils"/>
    </source>
</evidence>
<evidence type="ECO:0000256" key="2">
    <source>
        <dbReference type="SAM" id="MobiDB-lite"/>
    </source>
</evidence>
<feature type="region of interest" description="Disordered" evidence="2">
    <location>
        <begin position="433"/>
        <end position="512"/>
    </location>
</feature>
<dbReference type="Proteomes" id="UP001295684">
    <property type="component" value="Unassembled WGS sequence"/>
</dbReference>
<organism evidence="3 4">
    <name type="scientific">Euplotes crassus</name>
    <dbReference type="NCBI Taxonomy" id="5936"/>
    <lineage>
        <taxon>Eukaryota</taxon>
        <taxon>Sar</taxon>
        <taxon>Alveolata</taxon>
        <taxon>Ciliophora</taxon>
        <taxon>Intramacronucleata</taxon>
        <taxon>Spirotrichea</taxon>
        <taxon>Hypotrichia</taxon>
        <taxon>Euplotida</taxon>
        <taxon>Euplotidae</taxon>
        <taxon>Moneuplotes</taxon>
    </lineage>
</organism>
<comment type="caution">
    <text evidence="3">The sequence shown here is derived from an EMBL/GenBank/DDBJ whole genome shotgun (WGS) entry which is preliminary data.</text>
</comment>
<feature type="coiled-coil region" evidence="1">
    <location>
        <begin position="65"/>
        <end position="92"/>
    </location>
</feature>
<dbReference type="AlphaFoldDB" id="A0AAD1XC00"/>
<accession>A0AAD1XC00</accession>
<reference evidence="3" key="1">
    <citation type="submission" date="2023-07" db="EMBL/GenBank/DDBJ databases">
        <authorList>
            <consortium name="AG Swart"/>
            <person name="Singh M."/>
            <person name="Singh A."/>
            <person name="Seah K."/>
            <person name="Emmerich C."/>
        </authorList>
    </citation>
    <scope>NUCLEOTIDE SEQUENCE</scope>
    <source>
        <strain evidence="3">DP1</strain>
    </source>
</reference>
<sequence>MSVRSLHRTTEESVEKPLENYNRRATEIYNEDNLNQVSSSIKINQNKPHSKRSPKKKVVTKSIIIDKMKELNNKARDQLKSLNSNLEHILESMKYKIMHKQQIEEREIIETPEHKLQVVESEILQLQKQKKQLLIDQEHWNKRLKDTTTYKPQPVEEKEKNNEMLKQTIRELKKEIKEQEKLLVSKSNPAEVTYKTNEVNEKYLRTRNKNLKLETQIQKQEESLLQHENLLQRNLAHKLEVQKSIEVLEVKIKKRAESRLKRKETNNPETPKQETKEELLVKIQEISLKISQDDKQFALKKSKMNNKLSEKQKQLQYEKLRLKEKDQERRIGNLKVQELRRIIKQQKLQPLISKKDKFREQIRTGRNKSLRVNNTQPAISKTIEKEDEKPYIDQDNPGILKKEDSKGSSNFRLAKVEWRYNGEKLHRSSVDLREKTPAVGARNNTPTHSNNKNASIVIDKSAKTTEKKTLKKRPSLKNMTPKKELSNLRVEQEKVSHTGGSALDEFYQNTDE</sequence>
<feature type="coiled-coil region" evidence="1">
    <location>
        <begin position="116"/>
        <end position="230"/>
    </location>
</feature>
<evidence type="ECO:0000313" key="4">
    <source>
        <dbReference type="Proteomes" id="UP001295684"/>
    </source>
</evidence>
<gene>
    <name evidence="3" type="ORF">ECRASSUSDP1_LOCUS6737</name>
</gene>
<feature type="compositionally biased region" description="Basic and acidic residues" evidence="2">
    <location>
        <begin position="481"/>
        <end position="496"/>
    </location>
</feature>
<proteinExistence type="predicted"/>
<protein>
    <recommendedName>
        <fullName evidence="5">Lebercilin domain-containing protein</fullName>
    </recommendedName>
</protein>
<evidence type="ECO:0000313" key="3">
    <source>
        <dbReference type="EMBL" id="CAI2365397.1"/>
    </source>
</evidence>